<keyword evidence="3" id="KW-1185">Reference proteome</keyword>
<dbReference type="SUPFAM" id="SSF46785">
    <property type="entry name" value="Winged helix' DNA-binding domain"/>
    <property type="match status" value="1"/>
</dbReference>
<sequence>MPDAEGHPDLDEMELGAVLSALADPLRRRVVGDLLRCQAGHERTCVSFNLPVSKASLTHHFRVLREAGLIRQENRGNSRAATLRRHDLESRFPGLLALVAADLSRD</sequence>
<dbReference type="RefSeq" id="WP_282586269.1">
    <property type="nucleotide sequence ID" value="NZ_JAMOIM010000012.1"/>
</dbReference>
<dbReference type="AlphaFoldDB" id="A0AA41Z5Z4"/>
<dbReference type="PRINTS" id="PR00778">
    <property type="entry name" value="HTHARSR"/>
</dbReference>
<gene>
    <name evidence="2" type="ORF">M8523_17910</name>
</gene>
<dbReference type="InterPro" id="IPR036390">
    <property type="entry name" value="WH_DNA-bd_sf"/>
</dbReference>
<accession>A0AA41Z5Z4</accession>
<dbReference type="GO" id="GO:0003700">
    <property type="term" value="F:DNA-binding transcription factor activity"/>
    <property type="evidence" value="ECO:0007669"/>
    <property type="project" value="InterPro"/>
</dbReference>
<dbReference type="SMART" id="SM00418">
    <property type="entry name" value="HTH_ARSR"/>
    <property type="match status" value="1"/>
</dbReference>
<comment type="caution">
    <text evidence="2">The sequence shown here is derived from an EMBL/GenBank/DDBJ whole genome shotgun (WGS) entry which is preliminary data.</text>
</comment>
<evidence type="ECO:0000313" key="2">
    <source>
        <dbReference type="EMBL" id="MCW6509897.1"/>
    </source>
</evidence>
<dbReference type="Proteomes" id="UP001165667">
    <property type="component" value="Unassembled WGS sequence"/>
</dbReference>
<dbReference type="EMBL" id="JAMOIM010000012">
    <property type="protein sequence ID" value="MCW6509897.1"/>
    <property type="molecule type" value="Genomic_DNA"/>
</dbReference>
<organism evidence="2 3">
    <name type="scientific">Lichenifustis flavocetrariae</name>
    <dbReference type="NCBI Taxonomy" id="2949735"/>
    <lineage>
        <taxon>Bacteria</taxon>
        <taxon>Pseudomonadati</taxon>
        <taxon>Pseudomonadota</taxon>
        <taxon>Alphaproteobacteria</taxon>
        <taxon>Hyphomicrobiales</taxon>
        <taxon>Lichenihabitantaceae</taxon>
        <taxon>Lichenifustis</taxon>
    </lineage>
</organism>
<dbReference type="InterPro" id="IPR001845">
    <property type="entry name" value="HTH_ArsR_DNA-bd_dom"/>
</dbReference>
<dbReference type="InterPro" id="IPR011991">
    <property type="entry name" value="ArsR-like_HTH"/>
</dbReference>
<evidence type="ECO:0000259" key="1">
    <source>
        <dbReference type="PROSITE" id="PS50987"/>
    </source>
</evidence>
<dbReference type="CDD" id="cd00090">
    <property type="entry name" value="HTH_ARSR"/>
    <property type="match status" value="1"/>
</dbReference>
<dbReference type="PROSITE" id="PS50987">
    <property type="entry name" value="HTH_ARSR_2"/>
    <property type="match status" value="1"/>
</dbReference>
<dbReference type="Gene3D" id="1.10.10.10">
    <property type="entry name" value="Winged helix-like DNA-binding domain superfamily/Winged helix DNA-binding domain"/>
    <property type="match status" value="1"/>
</dbReference>
<dbReference type="InterPro" id="IPR036388">
    <property type="entry name" value="WH-like_DNA-bd_sf"/>
</dbReference>
<protein>
    <submittedName>
        <fullName evidence="2">Helix-turn-helix domain-containing protein</fullName>
    </submittedName>
</protein>
<name>A0AA41Z5Z4_9HYPH</name>
<proteinExistence type="predicted"/>
<feature type="domain" description="HTH arsR-type" evidence="1">
    <location>
        <begin position="7"/>
        <end position="103"/>
    </location>
</feature>
<reference evidence="2" key="1">
    <citation type="submission" date="2022-05" db="EMBL/GenBank/DDBJ databases">
        <authorList>
            <person name="Pankratov T."/>
        </authorList>
    </citation>
    <scope>NUCLEOTIDE SEQUENCE</scope>
    <source>
        <strain evidence="2">BP6-180914</strain>
    </source>
</reference>
<evidence type="ECO:0000313" key="3">
    <source>
        <dbReference type="Proteomes" id="UP001165667"/>
    </source>
</evidence>